<protein>
    <submittedName>
        <fullName evidence="2">CaiB/BaiF CoA transferase family protein</fullName>
    </submittedName>
</protein>
<reference evidence="2" key="1">
    <citation type="submission" date="2024-07" db="EMBL/GenBank/DDBJ databases">
        <authorList>
            <person name="Yu S.T."/>
        </authorList>
    </citation>
    <scope>NUCLEOTIDE SEQUENCE</scope>
    <source>
        <strain evidence="2">R35</strain>
    </source>
</reference>
<dbReference type="SUPFAM" id="SSF89796">
    <property type="entry name" value="CoA-transferase family III (CaiB/BaiF)"/>
    <property type="match status" value="1"/>
</dbReference>
<dbReference type="InterPro" id="IPR003673">
    <property type="entry name" value="CoA-Trfase_fam_III"/>
</dbReference>
<dbReference type="InterPro" id="IPR050509">
    <property type="entry name" value="CoA-transferase_III"/>
</dbReference>
<dbReference type="PANTHER" id="PTHR48228">
    <property type="entry name" value="SUCCINYL-COA--D-CITRAMALATE COA-TRANSFERASE"/>
    <property type="match status" value="1"/>
</dbReference>
<dbReference type="PANTHER" id="PTHR48228:SF5">
    <property type="entry name" value="ALPHA-METHYLACYL-COA RACEMASE"/>
    <property type="match status" value="1"/>
</dbReference>
<dbReference type="Gene3D" id="3.40.50.10540">
    <property type="entry name" value="Crotonobetainyl-coa:carnitine coa-transferase, domain 1"/>
    <property type="match status" value="1"/>
</dbReference>
<feature type="region of interest" description="Disordered" evidence="1">
    <location>
        <begin position="341"/>
        <end position="397"/>
    </location>
</feature>
<dbReference type="InterPro" id="IPR023606">
    <property type="entry name" value="CoA-Trfase_III_dom_1_sf"/>
</dbReference>
<dbReference type="EMBL" id="CP163440">
    <property type="protein sequence ID" value="XDQ60314.1"/>
    <property type="molecule type" value="Genomic_DNA"/>
</dbReference>
<feature type="compositionally biased region" description="Low complexity" evidence="1">
    <location>
        <begin position="375"/>
        <end position="388"/>
    </location>
</feature>
<dbReference type="AlphaFoldDB" id="A0AB39S010"/>
<dbReference type="RefSeq" id="WP_369255519.1">
    <property type="nucleotide sequence ID" value="NZ_CP163440.1"/>
</dbReference>
<sequence length="397" mass="41510">MSSIDRSAGPLAGLRVLELAGLGPAPHAAMVLADLGADVVRVERPSGRALRLGPVGATDIVRRGRRSVFADLKEPEGRALVLALSARADVFVEGLRPGVAERLGVGPDDCGRRNPGLVYARVTGWGQDGPLAQQPGHDLNYIGLTGVLHAMGREDGSPPPPLNLVGDFGGGSMLLAVGVLAALWERSRSGAGQVVDAAMIDGTALLSQMTLALRGMGEWSDERSSNLLDGAAPFYDTYACGDGKYVAVAALEPHFFAALLDGLGFDPAGLPAQGDRGGWPALRSAFAKRFASRTRDDWATHFAGTDACVTPVLTFAEAGTHPHVVARRTLVEVDGILQAAPAPRFSRTPSREPSTPDTPGEDSESVLRDWGVGSTADTTDTTNTTAVTEVRAKPRAQ</sequence>
<gene>
    <name evidence="2" type="ORF">AB5J50_05815</name>
</gene>
<feature type="compositionally biased region" description="Polar residues" evidence="1">
    <location>
        <begin position="347"/>
        <end position="357"/>
    </location>
</feature>
<organism evidence="2">
    <name type="scientific">Streptomyces sp. R35</name>
    <dbReference type="NCBI Taxonomy" id="3238630"/>
    <lineage>
        <taxon>Bacteria</taxon>
        <taxon>Bacillati</taxon>
        <taxon>Actinomycetota</taxon>
        <taxon>Actinomycetes</taxon>
        <taxon>Kitasatosporales</taxon>
        <taxon>Streptomycetaceae</taxon>
        <taxon>Streptomyces</taxon>
    </lineage>
</organism>
<evidence type="ECO:0000313" key="2">
    <source>
        <dbReference type="EMBL" id="XDQ60314.1"/>
    </source>
</evidence>
<dbReference type="GO" id="GO:0016740">
    <property type="term" value="F:transferase activity"/>
    <property type="evidence" value="ECO:0007669"/>
    <property type="project" value="UniProtKB-KW"/>
</dbReference>
<dbReference type="Gene3D" id="3.30.1540.10">
    <property type="entry name" value="formyl-coa transferase, domain 3"/>
    <property type="match status" value="1"/>
</dbReference>
<keyword evidence="2" id="KW-0808">Transferase</keyword>
<dbReference type="Pfam" id="PF02515">
    <property type="entry name" value="CoA_transf_3"/>
    <property type="match status" value="1"/>
</dbReference>
<evidence type="ECO:0000256" key="1">
    <source>
        <dbReference type="SAM" id="MobiDB-lite"/>
    </source>
</evidence>
<name>A0AB39S010_9ACTN</name>
<dbReference type="InterPro" id="IPR044855">
    <property type="entry name" value="CoA-Trfase_III_dom3_sf"/>
</dbReference>
<accession>A0AB39S010</accession>
<proteinExistence type="predicted"/>